<geneLocation type="plasmid" evidence="2">
    <name>puw386</name>
</geneLocation>
<accession>A0AA92EFF4</accession>
<gene>
    <name evidence="1" type="ORF">E7Z57_17770</name>
</gene>
<dbReference type="EMBL" id="CP039340">
    <property type="protein sequence ID" value="QCX50979.1"/>
    <property type="molecule type" value="Genomic_DNA"/>
</dbReference>
<reference evidence="1 2" key="1">
    <citation type="submission" date="2019-04" db="EMBL/GenBank/DDBJ databases">
        <title>Complete Genome of UW386 and Higher Quality Genome of UW700.</title>
        <authorList>
            <person name="Jacobs J."/>
            <person name="Perez A."/>
            <person name="Steidl O."/>
            <person name="Allen C."/>
        </authorList>
    </citation>
    <scope>NUCLEOTIDE SEQUENCE [LARGE SCALE GENOMIC DNA]</scope>
    <source>
        <strain evidence="1 2">UW386</strain>
        <plasmid evidence="2">puw386</plasmid>
    </source>
</reference>
<protein>
    <submittedName>
        <fullName evidence="1">Uncharacterized protein</fullName>
    </submittedName>
</protein>
<evidence type="ECO:0000313" key="1">
    <source>
        <dbReference type="EMBL" id="QCX50979.1"/>
    </source>
</evidence>
<sequence>MIKNITGKATPMGGADRLDEYRRFGGCVSDVPLPNFAETLNSGSRQTIVVRGGWAITGAGCLPAEGARIADVEDADAGAILQVDDRFELPRRFSLHVLRVDATTRGRIESSASSARRVHTAIVSAQATWCAQVLDLLQDYFSVRGAGTGSLAKIATLRHQLGDAQRQLRFFEEWLHVSGNASSQLATEIAIFSASLARLGGGRSFLAGSLCDVAAMYALLVNLYSSVEHE</sequence>
<proteinExistence type="predicted"/>
<keyword evidence="1" id="KW-0614">Plasmid</keyword>
<organism evidence="1 2">
    <name type="scientific">Ralstonia solanacearum</name>
    <name type="common">Pseudomonas solanacearum</name>
    <dbReference type="NCBI Taxonomy" id="305"/>
    <lineage>
        <taxon>Bacteria</taxon>
        <taxon>Pseudomonadati</taxon>
        <taxon>Pseudomonadota</taxon>
        <taxon>Betaproteobacteria</taxon>
        <taxon>Burkholderiales</taxon>
        <taxon>Burkholderiaceae</taxon>
        <taxon>Ralstonia</taxon>
        <taxon>Ralstonia solanacearum species complex</taxon>
    </lineage>
</organism>
<evidence type="ECO:0000313" key="2">
    <source>
        <dbReference type="Proteomes" id="UP000310553"/>
    </source>
</evidence>
<name>A0AA92EFF4_RALSL</name>
<dbReference type="Proteomes" id="UP000310553">
    <property type="component" value="Plasmid pUW386"/>
</dbReference>
<dbReference type="AlphaFoldDB" id="A0AA92EFF4"/>